<dbReference type="EMBL" id="AUSU01005287">
    <property type="protein sequence ID" value="EPS63727.1"/>
    <property type="molecule type" value="Genomic_DNA"/>
</dbReference>
<proteinExistence type="predicted"/>
<name>S8DUZ6_9LAMI</name>
<dbReference type="Pfam" id="PF12937">
    <property type="entry name" value="F-box-like"/>
    <property type="match status" value="1"/>
</dbReference>
<dbReference type="Proteomes" id="UP000015453">
    <property type="component" value="Unassembled WGS sequence"/>
</dbReference>
<evidence type="ECO:0000313" key="2">
    <source>
        <dbReference type="EMBL" id="EPS63727.1"/>
    </source>
</evidence>
<dbReference type="InterPro" id="IPR050648">
    <property type="entry name" value="F-box_LRR-repeat"/>
</dbReference>
<protein>
    <recommendedName>
        <fullName evidence="1">F-box domain-containing protein</fullName>
    </recommendedName>
</protein>
<dbReference type="InterPro" id="IPR001810">
    <property type="entry name" value="F-box_dom"/>
</dbReference>
<keyword evidence="3" id="KW-1185">Reference proteome</keyword>
<comment type="caution">
    <text evidence="2">The sequence shown here is derived from an EMBL/GenBank/DDBJ whole genome shotgun (WGS) entry which is preliminary data.</text>
</comment>
<gene>
    <name evidence="2" type="ORF">M569_11057</name>
</gene>
<sequence>IGMEDDEERPYDHHLPLHLLHSILASLACFRDLARASCVSRTWRQAAMESAASMEKLSFSGLKFDDDSVAKIVLRAHNLRELDVSASRRGCRLTDEGLKRMSEAKCVAHLTSISIWGSSDISDEGVVQMVSRAGSLQHLNLGGTSVSDISLFVVADSCPHLK</sequence>
<organism evidence="2 3">
    <name type="scientific">Genlisea aurea</name>
    <dbReference type="NCBI Taxonomy" id="192259"/>
    <lineage>
        <taxon>Eukaryota</taxon>
        <taxon>Viridiplantae</taxon>
        <taxon>Streptophyta</taxon>
        <taxon>Embryophyta</taxon>
        <taxon>Tracheophyta</taxon>
        <taxon>Spermatophyta</taxon>
        <taxon>Magnoliopsida</taxon>
        <taxon>eudicotyledons</taxon>
        <taxon>Gunneridae</taxon>
        <taxon>Pentapetalae</taxon>
        <taxon>asterids</taxon>
        <taxon>lamiids</taxon>
        <taxon>Lamiales</taxon>
        <taxon>Lentibulariaceae</taxon>
        <taxon>Genlisea</taxon>
    </lineage>
</organism>
<dbReference type="OrthoDB" id="550575at2759"/>
<dbReference type="SUPFAM" id="SSF52047">
    <property type="entry name" value="RNI-like"/>
    <property type="match status" value="1"/>
</dbReference>
<dbReference type="AlphaFoldDB" id="S8DUZ6"/>
<reference evidence="2 3" key="1">
    <citation type="journal article" date="2013" name="BMC Genomics">
        <title>The miniature genome of a carnivorous plant Genlisea aurea contains a low number of genes and short non-coding sequences.</title>
        <authorList>
            <person name="Leushkin E.V."/>
            <person name="Sutormin R.A."/>
            <person name="Nabieva E.R."/>
            <person name="Penin A.A."/>
            <person name="Kondrashov A.S."/>
            <person name="Logacheva M.D."/>
        </authorList>
    </citation>
    <scope>NUCLEOTIDE SEQUENCE [LARGE SCALE GENOMIC DNA]</scope>
</reference>
<dbReference type="PANTHER" id="PTHR13382">
    <property type="entry name" value="MITOCHONDRIAL ATP SYNTHASE COUPLING FACTOR B"/>
    <property type="match status" value="1"/>
</dbReference>
<dbReference type="GO" id="GO:0005737">
    <property type="term" value="C:cytoplasm"/>
    <property type="evidence" value="ECO:0007669"/>
    <property type="project" value="TreeGrafter"/>
</dbReference>
<dbReference type="SMART" id="SM00256">
    <property type="entry name" value="FBOX"/>
    <property type="match status" value="1"/>
</dbReference>
<dbReference type="Gene3D" id="3.80.10.10">
    <property type="entry name" value="Ribonuclease Inhibitor"/>
    <property type="match status" value="1"/>
</dbReference>
<feature type="domain" description="F-box" evidence="1">
    <location>
        <begin position="15"/>
        <end position="57"/>
    </location>
</feature>
<evidence type="ECO:0000313" key="3">
    <source>
        <dbReference type="Proteomes" id="UP000015453"/>
    </source>
</evidence>
<dbReference type="InterPro" id="IPR032675">
    <property type="entry name" value="LRR_dom_sf"/>
</dbReference>
<evidence type="ECO:0000259" key="1">
    <source>
        <dbReference type="SMART" id="SM00256"/>
    </source>
</evidence>
<accession>S8DUZ6</accession>
<feature type="non-terminal residue" evidence="2">
    <location>
        <position position="162"/>
    </location>
</feature>
<feature type="non-terminal residue" evidence="2">
    <location>
        <position position="1"/>
    </location>
</feature>